<keyword evidence="1" id="KW-1185">Reference proteome</keyword>
<proteinExistence type="predicted"/>
<dbReference type="Proteomes" id="UP000085678">
    <property type="component" value="Unplaced"/>
</dbReference>
<evidence type="ECO:0000313" key="1">
    <source>
        <dbReference type="Proteomes" id="UP000085678"/>
    </source>
</evidence>
<protein>
    <submittedName>
        <fullName evidence="2">Uncharacterized protein LOC106176649</fullName>
    </submittedName>
</protein>
<name>A0A1S3JWZ7_LINAN</name>
<dbReference type="KEGG" id="lak:106176649"/>
<sequence length="107" mass="11270">MAFLFISKSDTLESGAPIKGIAIAPQALGNIKDVQVFYDKKDSKLFGLFSAGAESLVVKAATVSAAGNKQLWTFNARQTEVSDDTWVSMVTSKTIASLNPDGSVVVG</sequence>
<evidence type="ECO:0000313" key="2">
    <source>
        <dbReference type="RefSeq" id="XP_013414571.1"/>
    </source>
</evidence>
<dbReference type="AlphaFoldDB" id="A0A1S3JWZ7"/>
<accession>A0A1S3JWZ7</accession>
<dbReference type="GeneID" id="106176649"/>
<dbReference type="InParanoid" id="A0A1S3JWZ7"/>
<gene>
    <name evidence="2" type="primary">LOC106176649</name>
</gene>
<dbReference type="RefSeq" id="XP_013414571.1">
    <property type="nucleotide sequence ID" value="XM_013559117.1"/>
</dbReference>
<reference evidence="2" key="1">
    <citation type="submission" date="2025-08" db="UniProtKB">
        <authorList>
            <consortium name="RefSeq"/>
        </authorList>
    </citation>
    <scope>IDENTIFICATION</scope>
    <source>
        <tissue evidence="2">Gonads</tissue>
    </source>
</reference>
<organism evidence="1 2">
    <name type="scientific">Lingula anatina</name>
    <name type="common">Brachiopod</name>
    <name type="synonym">Lingula unguis</name>
    <dbReference type="NCBI Taxonomy" id="7574"/>
    <lineage>
        <taxon>Eukaryota</taxon>
        <taxon>Metazoa</taxon>
        <taxon>Spiralia</taxon>
        <taxon>Lophotrochozoa</taxon>
        <taxon>Brachiopoda</taxon>
        <taxon>Linguliformea</taxon>
        <taxon>Lingulata</taxon>
        <taxon>Lingulida</taxon>
        <taxon>Linguloidea</taxon>
        <taxon>Lingulidae</taxon>
        <taxon>Lingula</taxon>
    </lineage>
</organism>